<gene>
    <name evidence="1" type="ORF">GMO_21070</name>
</gene>
<keyword evidence="2" id="KW-1185">Reference proteome</keyword>
<evidence type="ECO:0000313" key="1">
    <source>
        <dbReference type="EMBL" id="EHH67654.1"/>
    </source>
</evidence>
<name>G6XKU1_9PROT</name>
<proteinExistence type="predicted"/>
<sequence>MEKAGWGKDIPLGKGRSGGLVFLKNSRKQPFLFRRGEVPGGCAFPLQG</sequence>
<dbReference type="EMBL" id="AGQV01000007">
    <property type="protein sequence ID" value="EHH67654.1"/>
    <property type="molecule type" value="Genomic_DNA"/>
</dbReference>
<evidence type="ECO:0000313" key="2">
    <source>
        <dbReference type="Proteomes" id="UP000004949"/>
    </source>
</evidence>
<dbReference type="AlphaFoldDB" id="G6XKU1"/>
<dbReference type="Proteomes" id="UP000004949">
    <property type="component" value="Unassembled WGS sequence"/>
</dbReference>
<protein>
    <submittedName>
        <fullName evidence="1">Uncharacterized protein</fullName>
    </submittedName>
</protein>
<reference evidence="1 2" key="1">
    <citation type="submission" date="2011-10" db="EMBL/GenBank/DDBJ databases">
        <title>Genome sequence of Gluconobacter morbifer G707, isolated from Drosophila gut.</title>
        <authorList>
            <person name="Lee W.-J."/>
            <person name="Kim E.-K."/>
        </authorList>
    </citation>
    <scope>NUCLEOTIDE SEQUENCE [LARGE SCALE GENOMIC DNA]</scope>
    <source>
        <strain evidence="1 2">G707</strain>
    </source>
</reference>
<accession>G6XKU1</accession>
<organism evidence="1 2">
    <name type="scientific">Gluconobacter morbifer G707</name>
    <dbReference type="NCBI Taxonomy" id="1088869"/>
    <lineage>
        <taxon>Bacteria</taxon>
        <taxon>Pseudomonadati</taxon>
        <taxon>Pseudomonadota</taxon>
        <taxon>Alphaproteobacteria</taxon>
        <taxon>Acetobacterales</taxon>
        <taxon>Acetobacteraceae</taxon>
        <taxon>Gluconobacter</taxon>
    </lineage>
</organism>
<comment type="caution">
    <text evidence="1">The sequence shown here is derived from an EMBL/GenBank/DDBJ whole genome shotgun (WGS) entry which is preliminary data.</text>
</comment>